<evidence type="ECO:0000256" key="12">
    <source>
        <dbReference type="SAM" id="Phobius"/>
    </source>
</evidence>
<evidence type="ECO:0000256" key="3">
    <source>
        <dbReference type="ARBA" id="ARBA00022516"/>
    </source>
</evidence>
<feature type="region of interest" description="Disordered" evidence="11">
    <location>
        <begin position="343"/>
        <end position="364"/>
    </location>
</feature>
<comment type="subunit">
    <text evidence="9 10">Homodimer. Probably interacts with PlsY.</text>
</comment>
<dbReference type="NCBIfam" id="TIGR00182">
    <property type="entry name" value="plsX"/>
    <property type="match status" value="1"/>
</dbReference>
<evidence type="ECO:0000256" key="5">
    <source>
        <dbReference type="ARBA" id="ARBA00023098"/>
    </source>
</evidence>
<dbReference type="EC" id="2.3.1.274" evidence="8 10"/>
<keyword evidence="7 10" id="KW-1208">Phospholipid metabolism</keyword>
<dbReference type="GO" id="GO:0043811">
    <property type="term" value="F:phosphate:acyl-[acyl carrier protein] acyltransferase activity"/>
    <property type="evidence" value="ECO:0007669"/>
    <property type="project" value="UniProtKB-UniRule"/>
</dbReference>
<evidence type="ECO:0000256" key="7">
    <source>
        <dbReference type="ARBA" id="ARBA00023264"/>
    </source>
</evidence>
<comment type="catalytic activity">
    <reaction evidence="1 10">
        <text>a fatty acyl-[ACP] + phosphate = an acyl phosphate + holo-[ACP]</text>
        <dbReference type="Rhea" id="RHEA:42292"/>
        <dbReference type="Rhea" id="RHEA-COMP:9685"/>
        <dbReference type="Rhea" id="RHEA-COMP:14125"/>
        <dbReference type="ChEBI" id="CHEBI:43474"/>
        <dbReference type="ChEBI" id="CHEBI:59918"/>
        <dbReference type="ChEBI" id="CHEBI:64479"/>
        <dbReference type="ChEBI" id="CHEBI:138651"/>
        <dbReference type="EC" id="2.3.1.274"/>
    </reaction>
</comment>
<evidence type="ECO:0000256" key="1">
    <source>
        <dbReference type="ARBA" id="ARBA00001232"/>
    </source>
</evidence>
<evidence type="ECO:0000256" key="6">
    <source>
        <dbReference type="ARBA" id="ARBA00023209"/>
    </source>
</evidence>
<evidence type="ECO:0000256" key="8">
    <source>
        <dbReference type="ARBA" id="ARBA00024069"/>
    </source>
</evidence>
<evidence type="ECO:0000256" key="2">
    <source>
        <dbReference type="ARBA" id="ARBA00022490"/>
    </source>
</evidence>
<keyword evidence="4 10" id="KW-0808">Transferase</keyword>
<evidence type="ECO:0000313" key="13">
    <source>
        <dbReference type="EMBL" id="GBD09740.1"/>
    </source>
</evidence>
<keyword evidence="5 10" id="KW-0443">Lipid metabolism</keyword>
<keyword evidence="2 10" id="KW-0963">Cytoplasm</keyword>
<sequence length="364" mass="39160">MTVRVVLDAMGGDHAPRIPVEGALWALRELPELHVILVGQEDRIRAELARHPTEGLPLSIVHASQVVEMHEHTIAVKAKRDASIVVGMRLVRSGEAEAFVSMGNTGAVMAAALFHLGRIPGIDRPALATVYPTAHRPCLLLDIGANTDPKPWHLVQFAMMGVIYAERVLGWPNPRVGILSNGEEPGKGSILVQEAYRLLQESGLNFIGNVEGKDLSRGIAEVVVTDGFTGNVVIKHLEGTVSFLARFLKAQLTDGALDRLGLALALPGLILAMPGLVCLLPSLRRAFRHLDYREYGGAPLLGVNGVVIIGHGRSDAKAVKNAIRVAVRAVKEGMLEQIREGLESMTAHSPMSDTPKNPRISPTV</sequence>
<keyword evidence="12" id="KW-1133">Transmembrane helix</keyword>
<keyword evidence="3 10" id="KW-0444">Lipid biosynthesis</keyword>
<evidence type="ECO:0000256" key="11">
    <source>
        <dbReference type="SAM" id="MobiDB-lite"/>
    </source>
</evidence>
<dbReference type="SUPFAM" id="SSF53659">
    <property type="entry name" value="Isocitrate/Isopropylmalate dehydrogenase-like"/>
    <property type="match status" value="1"/>
</dbReference>
<gene>
    <name evidence="10 13" type="primary">plsX</name>
    <name evidence="13" type="ORF">HRbin22_02001</name>
</gene>
<keyword evidence="12" id="KW-0812">Transmembrane</keyword>
<dbReference type="EMBL" id="BEHY01000063">
    <property type="protein sequence ID" value="GBD09740.1"/>
    <property type="molecule type" value="Genomic_DNA"/>
</dbReference>
<dbReference type="Pfam" id="PF02504">
    <property type="entry name" value="FA_synthesis"/>
    <property type="match status" value="1"/>
</dbReference>
<dbReference type="Proteomes" id="UP000236642">
    <property type="component" value="Unassembled WGS sequence"/>
</dbReference>
<dbReference type="PANTHER" id="PTHR30100:SF1">
    <property type="entry name" value="PHOSPHATE ACYLTRANSFERASE"/>
    <property type="match status" value="1"/>
</dbReference>
<feature type="transmembrane region" description="Helical" evidence="12">
    <location>
        <begin position="260"/>
        <end position="283"/>
    </location>
</feature>
<keyword evidence="13" id="KW-0012">Acyltransferase</keyword>
<evidence type="ECO:0000313" key="14">
    <source>
        <dbReference type="Proteomes" id="UP000236642"/>
    </source>
</evidence>
<name>A0A2H5Y8J0_9CHLR</name>
<dbReference type="GO" id="GO:0005737">
    <property type="term" value="C:cytoplasm"/>
    <property type="evidence" value="ECO:0007669"/>
    <property type="project" value="UniProtKB-SubCell"/>
</dbReference>
<dbReference type="GO" id="GO:0006633">
    <property type="term" value="P:fatty acid biosynthetic process"/>
    <property type="evidence" value="ECO:0007669"/>
    <property type="project" value="UniProtKB-UniRule"/>
</dbReference>
<dbReference type="InterPro" id="IPR003664">
    <property type="entry name" value="FA_synthesis"/>
</dbReference>
<proteinExistence type="inferred from homology"/>
<evidence type="ECO:0000256" key="10">
    <source>
        <dbReference type="HAMAP-Rule" id="MF_00019"/>
    </source>
</evidence>
<dbReference type="AlphaFoldDB" id="A0A2H5Y8J0"/>
<dbReference type="PIRSF" id="PIRSF002465">
    <property type="entry name" value="Phsphlp_syn_PlsX"/>
    <property type="match status" value="1"/>
</dbReference>
<dbReference type="GO" id="GO:0008654">
    <property type="term" value="P:phospholipid biosynthetic process"/>
    <property type="evidence" value="ECO:0007669"/>
    <property type="project" value="UniProtKB-KW"/>
</dbReference>
<dbReference type="HAMAP" id="MF_00019">
    <property type="entry name" value="PlsX"/>
    <property type="match status" value="1"/>
</dbReference>
<accession>A0A2H5Y8J0</accession>
<comment type="similarity">
    <text evidence="10">Belongs to the PlsX family.</text>
</comment>
<evidence type="ECO:0000256" key="9">
    <source>
        <dbReference type="ARBA" id="ARBA00046608"/>
    </source>
</evidence>
<dbReference type="UniPathway" id="UPA00085"/>
<keyword evidence="12" id="KW-0472">Membrane</keyword>
<comment type="function">
    <text evidence="10">Catalyzes the reversible formation of acyl-phosphate (acyl-PO(4)) from acyl-[acyl-carrier-protein] (acyl-ACP). This enzyme utilizes acyl-ACP as fatty acyl donor, but not acyl-CoA.</text>
</comment>
<evidence type="ECO:0000256" key="4">
    <source>
        <dbReference type="ARBA" id="ARBA00022679"/>
    </source>
</evidence>
<dbReference type="PANTHER" id="PTHR30100">
    <property type="entry name" value="FATTY ACID/PHOSPHOLIPID SYNTHESIS PROTEIN PLSX"/>
    <property type="match status" value="1"/>
</dbReference>
<comment type="caution">
    <text evidence="13">The sequence shown here is derived from an EMBL/GenBank/DDBJ whole genome shotgun (WGS) entry which is preliminary data.</text>
</comment>
<dbReference type="Gene3D" id="3.40.718.10">
    <property type="entry name" value="Isopropylmalate Dehydrogenase"/>
    <property type="match status" value="1"/>
</dbReference>
<reference evidence="14" key="1">
    <citation type="submission" date="2017-09" db="EMBL/GenBank/DDBJ databases">
        <title>Metaegenomics of thermophilic ammonia-oxidizing enrichment culture.</title>
        <authorList>
            <person name="Kato S."/>
            <person name="Suzuki K."/>
        </authorList>
    </citation>
    <scope>NUCLEOTIDE SEQUENCE [LARGE SCALE GENOMIC DNA]</scope>
</reference>
<keyword evidence="6 10" id="KW-0594">Phospholipid biosynthesis</keyword>
<comment type="subcellular location">
    <subcellularLocation>
        <location evidence="10">Cytoplasm</location>
    </subcellularLocation>
    <text evidence="10">Associated with the membrane possibly through PlsY.</text>
</comment>
<comment type="pathway">
    <text evidence="10">Lipid metabolism; phospholipid metabolism.</text>
</comment>
<protein>
    <recommendedName>
        <fullName evidence="8 10">Phosphate acyltransferase</fullName>
        <ecNumber evidence="8 10">2.3.1.274</ecNumber>
    </recommendedName>
    <alternativeName>
        <fullName evidence="10">Acyl-ACP phosphotransacylase</fullName>
    </alternativeName>
    <alternativeName>
        <fullName evidence="10">Acyl-[acyl-carrier-protein]--phosphate acyltransferase</fullName>
    </alternativeName>
    <alternativeName>
        <fullName evidence="10">Phosphate-acyl-ACP acyltransferase</fullName>
    </alternativeName>
</protein>
<feature type="compositionally biased region" description="Polar residues" evidence="11">
    <location>
        <begin position="346"/>
        <end position="364"/>
    </location>
</feature>
<dbReference type="InterPro" id="IPR012281">
    <property type="entry name" value="Phospholipid_synth_PlsX-like"/>
</dbReference>
<organism evidence="13 14">
    <name type="scientific">Candidatus Thermoflexus japonica</name>
    <dbReference type="NCBI Taxonomy" id="2035417"/>
    <lineage>
        <taxon>Bacteria</taxon>
        <taxon>Bacillati</taxon>
        <taxon>Chloroflexota</taxon>
        <taxon>Thermoflexia</taxon>
        <taxon>Thermoflexales</taxon>
        <taxon>Thermoflexaceae</taxon>
        <taxon>Thermoflexus</taxon>
    </lineage>
</organism>